<evidence type="ECO:0008006" key="3">
    <source>
        <dbReference type="Google" id="ProtNLM"/>
    </source>
</evidence>
<proteinExistence type="predicted"/>
<dbReference type="EMBL" id="JAWMAJ010000007">
    <property type="protein sequence ID" value="MDV7214949.1"/>
    <property type="molecule type" value="Genomic_DNA"/>
</dbReference>
<dbReference type="Gene3D" id="1.10.600.10">
    <property type="entry name" value="Farnesyl Diphosphate Synthase"/>
    <property type="match status" value="1"/>
</dbReference>
<dbReference type="Proteomes" id="UP001187346">
    <property type="component" value="Unassembled WGS sequence"/>
</dbReference>
<dbReference type="InterPro" id="IPR008949">
    <property type="entry name" value="Isoprenoid_synthase_dom_sf"/>
</dbReference>
<organism evidence="1 2">
    <name type="scientific">Streptomyces prunicolor</name>
    <dbReference type="NCBI Taxonomy" id="67348"/>
    <lineage>
        <taxon>Bacteria</taxon>
        <taxon>Bacillati</taxon>
        <taxon>Actinomycetota</taxon>
        <taxon>Actinomycetes</taxon>
        <taxon>Kitasatosporales</taxon>
        <taxon>Streptomycetaceae</taxon>
        <taxon>Streptomyces</taxon>
    </lineage>
</organism>
<protein>
    <recommendedName>
        <fullName evidence="3">Terpene synthase</fullName>
    </recommendedName>
</protein>
<dbReference type="RefSeq" id="WP_317770008.1">
    <property type="nucleotide sequence ID" value="NZ_JAWMAJ010000007.1"/>
</dbReference>
<sequence length="334" mass="37942">MSTSALRAHYTWQGNSNVDLLNRSGDDWTYDMGLLPVAADPEEWAAIGLADCTAWCYPAADKDELFLAYHLYAWMFALDLLFPRRFKAERDLQGARALVDRLSLFMPLHGTSPAMPKHPIERSLADLWIRMTPTRSTDWKRNMRNAVLEYADGQCWELECMRSGRIPDPAEYLVRRRGSFGGQVGICLAEHVAAAEVPARVRRSRPFRALTDAWIDLQTLYNDVRSYRREVEKEDEICNFVLVFARFLDISIDEAAAVTTRLRTARRSEYEHLEKTQLPDLCEQLQLNGNDREQLSAVVEVMGYHLAAVDAWTTTAPRYQAPAPGDVPATVLGS</sequence>
<evidence type="ECO:0000313" key="2">
    <source>
        <dbReference type="Proteomes" id="UP001187346"/>
    </source>
</evidence>
<dbReference type="SUPFAM" id="SSF48576">
    <property type="entry name" value="Terpenoid synthases"/>
    <property type="match status" value="1"/>
</dbReference>
<reference evidence="1 2" key="1">
    <citation type="submission" date="2023-10" db="EMBL/GenBank/DDBJ databases">
        <title>Characterization of rhizosphere-enriched actinobacteria from wheat plants lab-grown on chernevaya soil.</title>
        <authorList>
            <person name="Tikhonova E.N."/>
            <person name="Konopkin A."/>
            <person name="Kravchenko I.K."/>
        </authorList>
    </citation>
    <scope>NUCLEOTIDE SEQUENCE [LARGE SCALE GENOMIC DNA]</scope>
    <source>
        <strain evidence="1 2">RR29</strain>
    </source>
</reference>
<accession>A0ABU4F2Y9</accession>
<comment type="caution">
    <text evidence="1">The sequence shown here is derived from an EMBL/GenBank/DDBJ whole genome shotgun (WGS) entry which is preliminary data.</text>
</comment>
<gene>
    <name evidence="1" type="ORF">R5A26_03185</name>
</gene>
<evidence type="ECO:0000313" key="1">
    <source>
        <dbReference type="EMBL" id="MDV7214949.1"/>
    </source>
</evidence>
<dbReference type="Pfam" id="PF19086">
    <property type="entry name" value="Terpene_syn_C_2"/>
    <property type="match status" value="1"/>
</dbReference>
<keyword evidence="2" id="KW-1185">Reference proteome</keyword>
<name>A0ABU4F2Y9_9ACTN</name>